<name>A0ABZ3C8N2_9ACTN</name>
<protein>
    <submittedName>
        <fullName evidence="2">LytR C-terminal domain-containing protein</fullName>
    </submittedName>
</protein>
<organism evidence="2 3">
    <name type="scientific">Propioniciclava soli</name>
    <dbReference type="NCBI Taxonomy" id="2775081"/>
    <lineage>
        <taxon>Bacteria</taxon>
        <taxon>Bacillati</taxon>
        <taxon>Actinomycetota</taxon>
        <taxon>Actinomycetes</taxon>
        <taxon>Propionibacteriales</taxon>
        <taxon>Propionibacteriaceae</taxon>
        <taxon>Propioniciclava</taxon>
    </lineage>
</organism>
<keyword evidence="3" id="KW-1185">Reference proteome</keyword>
<accession>A0ABZ3C8N2</accession>
<dbReference type="RefSeq" id="WP_342372788.1">
    <property type="nucleotide sequence ID" value="NZ_CP115965.1"/>
</dbReference>
<gene>
    <name evidence="2" type="ORF">PCC79_01485</name>
</gene>
<dbReference type="InterPro" id="IPR027381">
    <property type="entry name" value="LytR/CpsA/Psr_C"/>
</dbReference>
<reference evidence="2 3" key="1">
    <citation type="journal article" date="2023" name="Environ Microbiome">
        <title>A coral-associated actinobacterium mitigates coral bleaching under heat stress.</title>
        <authorList>
            <person name="Li J."/>
            <person name="Zou Y."/>
            <person name="Li Q."/>
            <person name="Zhang J."/>
            <person name="Bourne D.G."/>
            <person name="Lyu Y."/>
            <person name="Liu C."/>
            <person name="Zhang S."/>
        </authorList>
    </citation>
    <scope>NUCLEOTIDE SEQUENCE [LARGE SCALE GENOMIC DNA]</scope>
    <source>
        <strain evidence="2 3">SCSIO 13291</strain>
    </source>
</reference>
<sequence>MDAQTVVRALKTPVTLLLLVAFVAWAASWAWDAVREPIEERALPACVVTNVGPELTPDRVYVQVLNGTPTSGLARRLAALLRADGFNVYRTTNAPTTDHEVSEVVGSSEQAPEVVLVRQAFTDIPFRADGRDNATVDVIIGAQQPVAATGVTFSAPLPDEQACLAQITVVNSEG</sequence>
<feature type="domain" description="LytR/CpsA/Psr regulator C-terminal" evidence="1">
    <location>
        <begin position="60"/>
        <end position="142"/>
    </location>
</feature>
<evidence type="ECO:0000313" key="3">
    <source>
        <dbReference type="Proteomes" id="UP001434337"/>
    </source>
</evidence>
<dbReference type="Gene3D" id="3.30.70.2390">
    <property type="match status" value="1"/>
</dbReference>
<dbReference type="EMBL" id="CP115965">
    <property type="protein sequence ID" value="WZW98911.1"/>
    <property type="molecule type" value="Genomic_DNA"/>
</dbReference>
<proteinExistence type="predicted"/>
<dbReference type="Pfam" id="PF13399">
    <property type="entry name" value="LytR_C"/>
    <property type="match status" value="1"/>
</dbReference>
<dbReference type="Proteomes" id="UP001434337">
    <property type="component" value="Chromosome"/>
</dbReference>
<evidence type="ECO:0000259" key="1">
    <source>
        <dbReference type="Pfam" id="PF13399"/>
    </source>
</evidence>
<evidence type="ECO:0000313" key="2">
    <source>
        <dbReference type="EMBL" id="WZW98911.1"/>
    </source>
</evidence>